<dbReference type="GO" id="GO:0006281">
    <property type="term" value="P:DNA repair"/>
    <property type="evidence" value="ECO:0007669"/>
    <property type="project" value="TreeGrafter"/>
</dbReference>
<dbReference type="GO" id="GO:0008094">
    <property type="term" value="F:ATP-dependent activity, acting on DNA"/>
    <property type="evidence" value="ECO:0007669"/>
    <property type="project" value="TreeGrafter"/>
</dbReference>
<protein>
    <recommendedName>
        <fullName evidence="13">RING-type domain-containing protein</fullName>
    </recommendedName>
</protein>
<evidence type="ECO:0000256" key="4">
    <source>
        <dbReference type="ARBA" id="ARBA00022801"/>
    </source>
</evidence>
<evidence type="ECO:0000256" key="8">
    <source>
        <dbReference type="PROSITE-ProRule" id="PRU00175"/>
    </source>
</evidence>
<dbReference type="EMBL" id="HBJA01081871">
    <property type="protein sequence ID" value="CAE0817440.1"/>
    <property type="molecule type" value="Transcribed_RNA"/>
</dbReference>
<gene>
    <name evidence="12" type="ORF">EGYM00163_LOCUS28605</name>
</gene>
<evidence type="ECO:0008006" key="13">
    <source>
        <dbReference type="Google" id="ProtNLM"/>
    </source>
</evidence>
<evidence type="ECO:0000256" key="1">
    <source>
        <dbReference type="ARBA" id="ARBA00022723"/>
    </source>
</evidence>
<evidence type="ECO:0000313" key="12">
    <source>
        <dbReference type="EMBL" id="CAE0817440.1"/>
    </source>
</evidence>
<dbReference type="PROSITE" id="PS50089">
    <property type="entry name" value="ZF_RING_2"/>
    <property type="match status" value="1"/>
</dbReference>
<proteinExistence type="predicted"/>
<evidence type="ECO:0000259" key="10">
    <source>
        <dbReference type="PROSITE" id="PS50089"/>
    </source>
</evidence>
<sequence length="950" mass="105654">MEDHQRKFEQRIQKIEAAIKAVDDTLKQPRDQRKSHETDAYLADEKMDLETELAAERSLQALEPQSPPGANVPSANSCRALPAADDTEDGDDLKGLADAPSVLKVMECEESLTWQDAARLILFTGSVQQAIQAVTDGWLVLTAGVQPGTSGGPRMPWLLGANVAEPVKDLLEMADPRCRCQDIARLILSAGSVQCVREEVAEGRLQLLPGAQWQPRCQVSPQQPPAKRPCLEDRGSNVNVGAVGSTSPRRNGNEASSSSGGGGGGGNLHPPHNLWHAAEQASLRLHVDESKLPKEFGRRLLHYQQQTVTWMVEKEDALLRHTASLPHGGIIATETGMGKKVMAAALIVAQRQRLGDRPPGEYRGTLVLTRDDARDPLLEKWKTELSRCCRDLHIVTYRHGTTKEEIGRADVVLGTMSALHKDQAEYNQQQRHMSAANRDPTDGERYNDAMEDWEDQIGTEHPLISQKWHRVVYDEAHNVKSDAVSGALKAIAVWALTGTPICQSYEDDIAQLLDLVYRNRALWKPQWPTWLKSLHSRRGRKPVRQHQHETSVAALLSTVAVRHHRKLVYSSGHPVIPVPPVQHETVNVKMDREERRVYRSLFHAVRQQVPSSGPDDMMQVLASLSQLRRFCSHSKNLQWHFADESHDASRERLLHRWQKFEIGGLQQFLTDAGLGEQPAKEEVQRAMTDCLDCPICFDDIAMDPFNPPGWLRCGHCICCRCMKRTLPSKCPACQQHCKDTEFGVVTTEFPPPPLASAAGAPDGEENVTSRAEMGAELAKLQTKARSAKVRAILAKLHQIRGAKPQAKVVVFTQWGGMRECIAQALREDQIGFCELPMTPGLGQTRTSRDPPNADAEVFLTSLRWTAVKAKVEMLSAHYILFADVCVAADLLAQAQEGCCGLEQVDAMTIVTFVLEGSVEEELHRRLEKKDPVLEFNALQELFGMQDHCET</sequence>
<dbReference type="AlphaFoldDB" id="A0A7S4LAZ3"/>
<dbReference type="PANTHER" id="PTHR45626">
    <property type="entry name" value="TRANSCRIPTION TERMINATION FACTOR 2-RELATED"/>
    <property type="match status" value="1"/>
</dbReference>
<dbReference type="InterPro" id="IPR013083">
    <property type="entry name" value="Znf_RING/FYVE/PHD"/>
</dbReference>
<keyword evidence="4" id="KW-0378">Hydrolase</keyword>
<evidence type="ECO:0000256" key="5">
    <source>
        <dbReference type="ARBA" id="ARBA00022806"/>
    </source>
</evidence>
<evidence type="ECO:0000256" key="9">
    <source>
        <dbReference type="SAM" id="MobiDB-lite"/>
    </source>
</evidence>
<keyword evidence="6" id="KW-0862">Zinc</keyword>
<feature type="domain" description="RING-type" evidence="10">
    <location>
        <begin position="693"/>
        <end position="734"/>
    </location>
</feature>
<dbReference type="SUPFAM" id="SSF52540">
    <property type="entry name" value="P-loop containing nucleoside triphosphate hydrolases"/>
    <property type="match status" value="2"/>
</dbReference>
<evidence type="ECO:0000259" key="11">
    <source>
        <dbReference type="PROSITE" id="PS51192"/>
    </source>
</evidence>
<dbReference type="PROSITE" id="PS00518">
    <property type="entry name" value="ZF_RING_1"/>
    <property type="match status" value="1"/>
</dbReference>
<dbReference type="InterPro" id="IPR050628">
    <property type="entry name" value="SNF2_RAD54_helicase_TF"/>
</dbReference>
<dbReference type="SUPFAM" id="SSF57850">
    <property type="entry name" value="RING/U-box"/>
    <property type="match status" value="1"/>
</dbReference>
<dbReference type="GO" id="GO:0005634">
    <property type="term" value="C:nucleus"/>
    <property type="evidence" value="ECO:0007669"/>
    <property type="project" value="TreeGrafter"/>
</dbReference>
<dbReference type="InterPro" id="IPR000330">
    <property type="entry name" value="SNF2_N"/>
</dbReference>
<feature type="region of interest" description="Disordered" evidence="9">
    <location>
        <begin position="215"/>
        <end position="273"/>
    </location>
</feature>
<dbReference type="PROSITE" id="PS51192">
    <property type="entry name" value="HELICASE_ATP_BIND_1"/>
    <property type="match status" value="1"/>
</dbReference>
<feature type="region of interest" description="Disordered" evidence="9">
    <location>
        <begin position="23"/>
        <end position="95"/>
    </location>
</feature>
<organism evidence="12">
    <name type="scientific">Eutreptiella gymnastica</name>
    <dbReference type="NCBI Taxonomy" id="73025"/>
    <lineage>
        <taxon>Eukaryota</taxon>
        <taxon>Discoba</taxon>
        <taxon>Euglenozoa</taxon>
        <taxon>Euglenida</taxon>
        <taxon>Spirocuta</taxon>
        <taxon>Euglenophyceae</taxon>
        <taxon>Eutreptiales</taxon>
        <taxon>Eutreptiaceae</taxon>
        <taxon>Eutreptiella</taxon>
    </lineage>
</organism>
<dbReference type="GO" id="GO:0016787">
    <property type="term" value="F:hydrolase activity"/>
    <property type="evidence" value="ECO:0007669"/>
    <property type="project" value="UniProtKB-KW"/>
</dbReference>
<evidence type="ECO:0000256" key="3">
    <source>
        <dbReference type="ARBA" id="ARBA00022771"/>
    </source>
</evidence>
<keyword evidence="5" id="KW-0347">Helicase</keyword>
<dbReference type="Gene3D" id="3.40.50.10810">
    <property type="entry name" value="Tandem AAA-ATPase domain"/>
    <property type="match status" value="1"/>
</dbReference>
<keyword evidence="2" id="KW-0547">Nucleotide-binding</keyword>
<accession>A0A7S4LAZ3</accession>
<dbReference type="InterPro" id="IPR038718">
    <property type="entry name" value="SNF2-like_sf"/>
</dbReference>
<keyword evidence="7" id="KW-0067">ATP-binding</keyword>
<dbReference type="InterPro" id="IPR017907">
    <property type="entry name" value="Znf_RING_CS"/>
</dbReference>
<dbReference type="Pfam" id="PF00176">
    <property type="entry name" value="SNF2-rel_dom"/>
    <property type="match status" value="1"/>
</dbReference>
<dbReference type="InterPro" id="IPR001841">
    <property type="entry name" value="Znf_RING"/>
</dbReference>
<dbReference type="InterPro" id="IPR014001">
    <property type="entry name" value="Helicase_ATP-bd"/>
</dbReference>
<evidence type="ECO:0000256" key="2">
    <source>
        <dbReference type="ARBA" id="ARBA00022741"/>
    </source>
</evidence>
<evidence type="ECO:0000256" key="6">
    <source>
        <dbReference type="ARBA" id="ARBA00022833"/>
    </source>
</evidence>
<dbReference type="Gene3D" id="3.40.50.300">
    <property type="entry name" value="P-loop containing nucleotide triphosphate hydrolases"/>
    <property type="match status" value="1"/>
</dbReference>
<name>A0A7S4LAZ3_9EUGL</name>
<dbReference type="SMART" id="SM00487">
    <property type="entry name" value="DEXDc"/>
    <property type="match status" value="1"/>
</dbReference>
<dbReference type="InterPro" id="IPR027417">
    <property type="entry name" value="P-loop_NTPase"/>
</dbReference>
<feature type="compositionally biased region" description="Polar residues" evidence="9">
    <location>
        <begin position="236"/>
        <end position="255"/>
    </location>
</feature>
<dbReference type="GO" id="GO:0008270">
    <property type="term" value="F:zinc ion binding"/>
    <property type="evidence" value="ECO:0007669"/>
    <property type="project" value="UniProtKB-KW"/>
</dbReference>
<evidence type="ECO:0000256" key="7">
    <source>
        <dbReference type="ARBA" id="ARBA00022840"/>
    </source>
</evidence>
<dbReference type="PANTHER" id="PTHR45626:SF22">
    <property type="entry name" value="DNA REPAIR PROTEIN RAD5"/>
    <property type="match status" value="1"/>
</dbReference>
<reference evidence="12" key="1">
    <citation type="submission" date="2021-01" db="EMBL/GenBank/DDBJ databases">
        <authorList>
            <person name="Corre E."/>
            <person name="Pelletier E."/>
            <person name="Niang G."/>
            <person name="Scheremetjew M."/>
            <person name="Finn R."/>
            <person name="Kale V."/>
            <person name="Holt S."/>
            <person name="Cochrane G."/>
            <person name="Meng A."/>
            <person name="Brown T."/>
            <person name="Cohen L."/>
        </authorList>
    </citation>
    <scope>NUCLEOTIDE SEQUENCE</scope>
    <source>
        <strain evidence="12">CCMP1594</strain>
    </source>
</reference>
<feature type="compositionally biased region" description="Basic and acidic residues" evidence="9">
    <location>
        <begin position="23"/>
        <end position="49"/>
    </location>
</feature>
<dbReference type="Gene3D" id="3.30.40.10">
    <property type="entry name" value="Zinc/RING finger domain, C3HC4 (zinc finger)"/>
    <property type="match status" value="1"/>
</dbReference>
<feature type="domain" description="Helicase ATP-binding" evidence="11">
    <location>
        <begin position="320"/>
        <end position="518"/>
    </location>
</feature>
<dbReference type="GO" id="GO:0005524">
    <property type="term" value="F:ATP binding"/>
    <property type="evidence" value="ECO:0007669"/>
    <property type="project" value="UniProtKB-KW"/>
</dbReference>
<dbReference type="GO" id="GO:0004386">
    <property type="term" value="F:helicase activity"/>
    <property type="evidence" value="ECO:0007669"/>
    <property type="project" value="UniProtKB-KW"/>
</dbReference>
<keyword evidence="3 8" id="KW-0863">Zinc-finger</keyword>
<keyword evidence="1" id="KW-0479">Metal-binding</keyword>